<dbReference type="EC" id="2.7.1.36" evidence="13"/>
<sequence>MARNVSDAEQKRGSPAPSQVGWEAELPRTGTGVAHGKVILLGEHAAVYGAPTVALPVPGVGCRARVVRSDRAGGGMLSFRLVQTPPGVPCGPMSVSSHAPKSRVPEGLWELTGAMLRQADLRGAPGVDVLVESGVPSARGLGASAACARAVAQALNNLLGLRLNAEAVFHFVQMSENTVHGKASGIDALATGSHRPVLLAGGRISNPTVGTDGWIVVADSGSGASTKEAVTMLRESFTKHPGSRETFLSRSVALTRAGLRDLKRGHLVALGKCLTSCHQLLDGLELTTDRTNHLVEAALNAGALGAKMSGGGLGGCVIALTATERTADALAAVLAREPGVRCWTAPVTKGESHAGI</sequence>
<organism evidence="13 14">
    <name type="scientific">Streptomyces formicae</name>
    <dbReference type="NCBI Taxonomy" id="1616117"/>
    <lineage>
        <taxon>Bacteria</taxon>
        <taxon>Bacillati</taxon>
        <taxon>Actinomycetota</taxon>
        <taxon>Actinomycetes</taxon>
        <taxon>Kitasatosporales</taxon>
        <taxon>Streptomycetaceae</taxon>
        <taxon>Streptomyces</taxon>
    </lineage>
</organism>
<accession>A0A291Q2C7</accession>
<feature type="compositionally biased region" description="Basic and acidic residues" evidence="10">
    <location>
        <begin position="1"/>
        <end position="12"/>
    </location>
</feature>
<keyword evidence="2" id="KW-0444">Lipid biosynthesis</keyword>
<reference evidence="13 14" key="1">
    <citation type="submission" date="2017-08" db="EMBL/GenBank/DDBJ databases">
        <title>Complete Genome Sequence of Streptomyces formicae KY5, the formicamycin producer.</title>
        <authorList>
            <person name="Holmes N.A."/>
            <person name="Devine R."/>
            <person name="Qin Z."/>
            <person name="Seipke R.F."/>
            <person name="Wilkinson B."/>
            <person name="Hutchings M.I."/>
        </authorList>
    </citation>
    <scope>NUCLEOTIDE SEQUENCE [LARGE SCALE GENOMIC DNA]</scope>
    <source>
        <strain evidence="13 14">KY5</strain>
    </source>
</reference>
<dbReference type="NCBIfam" id="TIGR00549">
    <property type="entry name" value="mevalon_kin"/>
    <property type="match status" value="1"/>
</dbReference>
<dbReference type="EMBL" id="CP022685">
    <property type="protein sequence ID" value="ATL25624.1"/>
    <property type="molecule type" value="Genomic_DNA"/>
</dbReference>
<evidence type="ECO:0000256" key="8">
    <source>
        <dbReference type="ARBA" id="ARBA00023098"/>
    </source>
</evidence>
<dbReference type="Gene3D" id="3.30.70.890">
    <property type="entry name" value="GHMP kinase, C-terminal domain"/>
    <property type="match status" value="1"/>
</dbReference>
<dbReference type="RefSeq" id="WP_098240703.1">
    <property type="nucleotide sequence ID" value="NZ_CP022685.1"/>
</dbReference>
<evidence type="ECO:0000256" key="1">
    <source>
        <dbReference type="ARBA" id="ARBA00022490"/>
    </source>
</evidence>
<dbReference type="AlphaFoldDB" id="A0A291Q2C7"/>
<keyword evidence="3 13" id="KW-0808">Transferase</keyword>
<dbReference type="InterPro" id="IPR006204">
    <property type="entry name" value="GHMP_kinase_N_dom"/>
</dbReference>
<dbReference type="GO" id="GO:0004496">
    <property type="term" value="F:mevalonate kinase activity"/>
    <property type="evidence" value="ECO:0007669"/>
    <property type="project" value="UniProtKB-EC"/>
</dbReference>
<evidence type="ECO:0000259" key="12">
    <source>
        <dbReference type="Pfam" id="PF08544"/>
    </source>
</evidence>
<evidence type="ECO:0000256" key="6">
    <source>
        <dbReference type="ARBA" id="ARBA00022840"/>
    </source>
</evidence>
<dbReference type="InterPro" id="IPR020568">
    <property type="entry name" value="Ribosomal_Su5_D2-typ_SF"/>
</dbReference>
<dbReference type="Proteomes" id="UP000221011">
    <property type="component" value="Chromosome"/>
</dbReference>
<evidence type="ECO:0000256" key="9">
    <source>
        <dbReference type="ARBA" id="ARBA00029438"/>
    </source>
</evidence>
<feature type="domain" description="GHMP kinase N-terminal" evidence="11">
    <location>
        <begin position="117"/>
        <end position="190"/>
    </location>
</feature>
<keyword evidence="7" id="KW-0460">Magnesium</keyword>
<dbReference type="GO" id="GO:0005829">
    <property type="term" value="C:cytosol"/>
    <property type="evidence" value="ECO:0007669"/>
    <property type="project" value="TreeGrafter"/>
</dbReference>
<gene>
    <name evidence="13" type="ORF">KY5_0606c</name>
</gene>
<dbReference type="InterPro" id="IPR013750">
    <property type="entry name" value="GHMP_kinase_C_dom"/>
</dbReference>
<evidence type="ECO:0000259" key="11">
    <source>
        <dbReference type="Pfam" id="PF00288"/>
    </source>
</evidence>
<dbReference type="GO" id="GO:0005524">
    <property type="term" value="F:ATP binding"/>
    <property type="evidence" value="ECO:0007669"/>
    <property type="project" value="UniProtKB-KW"/>
</dbReference>
<evidence type="ECO:0000256" key="4">
    <source>
        <dbReference type="ARBA" id="ARBA00022741"/>
    </source>
</evidence>
<dbReference type="GO" id="GO:0019287">
    <property type="term" value="P:isopentenyl diphosphate biosynthetic process, mevalonate pathway"/>
    <property type="evidence" value="ECO:0007669"/>
    <property type="project" value="UniProtKB-UniPathway"/>
</dbReference>
<dbReference type="InterPro" id="IPR014721">
    <property type="entry name" value="Ribsml_uS5_D2-typ_fold_subgr"/>
</dbReference>
<keyword evidence="6" id="KW-0067">ATP-binding</keyword>
<dbReference type="InterPro" id="IPR036554">
    <property type="entry name" value="GHMP_kinase_C_sf"/>
</dbReference>
<keyword evidence="1" id="KW-0963">Cytoplasm</keyword>
<keyword evidence="4" id="KW-0547">Nucleotide-binding</keyword>
<dbReference type="KEGG" id="sfk:KY5_0606c"/>
<keyword evidence="5 13" id="KW-0418">Kinase</keyword>
<feature type="domain" description="GHMP kinase C-terminal" evidence="12">
    <location>
        <begin position="260"/>
        <end position="335"/>
    </location>
</feature>
<feature type="region of interest" description="Disordered" evidence="10">
    <location>
        <begin position="1"/>
        <end position="25"/>
    </location>
</feature>
<comment type="pathway">
    <text evidence="9">Isoprenoid biosynthesis; isopentenyl diphosphate biosynthesis via mevalonate pathway; isopentenyl diphosphate from (R)-mevalonate: step 1/3.</text>
</comment>
<dbReference type="Pfam" id="PF00288">
    <property type="entry name" value="GHMP_kinases_N"/>
    <property type="match status" value="1"/>
</dbReference>
<dbReference type="SUPFAM" id="SSF55060">
    <property type="entry name" value="GHMP Kinase, C-terminal domain"/>
    <property type="match status" value="1"/>
</dbReference>
<dbReference type="InterPro" id="IPR006205">
    <property type="entry name" value="Mev_gal_kin"/>
</dbReference>
<keyword evidence="14" id="KW-1185">Reference proteome</keyword>
<protein>
    <submittedName>
        <fullName evidence="13">Mevalonate kinase</fullName>
        <ecNumber evidence="13">2.7.1.36</ecNumber>
    </submittedName>
</protein>
<evidence type="ECO:0000313" key="14">
    <source>
        <dbReference type="Proteomes" id="UP000221011"/>
    </source>
</evidence>
<evidence type="ECO:0000256" key="5">
    <source>
        <dbReference type="ARBA" id="ARBA00022777"/>
    </source>
</evidence>
<dbReference type="SUPFAM" id="SSF54211">
    <property type="entry name" value="Ribosomal protein S5 domain 2-like"/>
    <property type="match status" value="1"/>
</dbReference>
<dbReference type="PRINTS" id="PR00959">
    <property type="entry name" value="MEVGALKINASE"/>
</dbReference>
<evidence type="ECO:0000313" key="13">
    <source>
        <dbReference type="EMBL" id="ATL25624.1"/>
    </source>
</evidence>
<keyword evidence="8" id="KW-0443">Lipid metabolism</keyword>
<dbReference type="PANTHER" id="PTHR43290">
    <property type="entry name" value="MEVALONATE KINASE"/>
    <property type="match status" value="1"/>
</dbReference>
<name>A0A291Q2C7_9ACTN</name>
<proteinExistence type="predicted"/>
<dbReference type="PANTHER" id="PTHR43290:SF2">
    <property type="entry name" value="MEVALONATE KINASE"/>
    <property type="match status" value="1"/>
</dbReference>
<dbReference type="Pfam" id="PF08544">
    <property type="entry name" value="GHMP_kinases_C"/>
    <property type="match status" value="1"/>
</dbReference>
<evidence type="ECO:0000256" key="2">
    <source>
        <dbReference type="ARBA" id="ARBA00022516"/>
    </source>
</evidence>
<evidence type="ECO:0000256" key="10">
    <source>
        <dbReference type="SAM" id="MobiDB-lite"/>
    </source>
</evidence>
<dbReference type="Gene3D" id="3.30.230.10">
    <property type="match status" value="1"/>
</dbReference>
<dbReference type="UniPathway" id="UPA00057">
    <property type="reaction ID" value="UER00098"/>
</dbReference>
<evidence type="ECO:0000256" key="7">
    <source>
        <dbReference type="ARBA" id="ARBA00022842"/>
    </source>
</evidence>
<evidence type="ECO:0000256" key="3">
    <source>
        <dbReference type="ARBA" id="ARBA00022679"/>
    </source>
</evidence>